<protein>
    <recommendedName>
        <fullName evidence="5">Elongator complex protein 2</fullName>
    </recommendedName>
</protein>
<gene>
    <name evidence="12" type="primary">ELP2</name>
    <name evidence="12" type="ORF">DERP_008586</name>
</gene>
<keyword evidence="10" id="KW-0539">Nucleus</keyword>
<keyword evidence="7 11" id="KW-0853">WD repeat</keyword>
<keyword evidence="6" id="KW-0963">Cytoplasm</keyword>
<evidence type="ECO:0000256" key="7">
    <source>
        <dbReference type="ARBA" id="ARBA00022574"/>
    </source>
</evidence>
<dbReference type="InterPro" id="IPR037289">
    <property type="entry name" value="Elp2"/>
</dbReference>
<dbReference type="Gene3D" id="2.130.10.10">
    <property type="entry name" value="YVTN repeat-like/Quinoprotein amine dehydrogenase"/>
    <property type="match status" value="4"/>
</dbReference>
<dbReference type="SUPFAM" id="SSF50978">
    <property type="entry name" value="WD40 repeat-like"/>
    <property type="match status" value="3"/>
</dbReference>
<organism evidence="12 13">
    <name type="scientific">Dermatophagoides pteronyssinus</name>
    <name type="common">European house dust mite</name>
    <dbReference type="NCBI Taxonomy" id="6956"/>
    <lineage>
        <taxon>Eukaryota</taxon>
        <taxon>Metazoa</taxon>
        <taxon>Ecdysozoa</taxon>
        <taxon>Arthropoda</taxon>
        <taxon>Chelicerata</taxon>
        <taxon>Arachnida</taxon>
        <taxon>Acari</taxon>
        <taxon>Acariformes</taxon>
        <taxon>Sarcoptiformes</taxon>
        <taxon>Astigmata</taxon>
        <taxon>Psoroptidia</taxon>
        <taxon>Analgoidea</taxon>
        <taxon>Pyroglyphidae</taxon>
        <taxon>Dermatophagoidinae</taxon>
        <taxon>Dermatophagoides</taxon>
    </lineage>
</organism>
<dbReference type="SMART" id="SM00320">
    <property type="entry name" value="WD40"/>
    <property type="match status" value="11"/>
</dbReference>
<sequence length="858" mass="98685">MDVVSCENVYVSCSVNCYPHCLETKENFIVFGSSNSIVLYDLNVRYWRKARCVISSSSHHSDLINSVRWIDDKGFYIISSSVDQTSIIWQKDERNVYHVKYVLNGGHKDSIIISDSVIVDLEFYSVSTASDKSLCIWQNEHKIFAENLKHFIFDVRIYNNMANISGLIVLTAGSDDCVQINRFNSLNKNLECLITLQGHSDWIKSIDLISFNDKCLLASASQDFFVRVYEIRKSSLKTDMGVMSENFSVTNNNGNEEYYSATLETVLAGHEGWVTNARWIIVENRIHLLTCSSDKMIILWEQMDDSIWNEKYRFGEVGENALGFLSCSFIQSSQMIVGQSQNGAVHLWKKMNDQNCWQSYPSITGHFKEVTDLTWEPDGEYFLSCSSDQTTRLHSSWNSSKITSWHEIARPQIHGYDLKSIAMVGRFRFVSGADEKVVRIFNATKNFIESIKKISLINIDLAGDEIAECAIVPSLGLSNSAVFDISKIEEEFKPKTIEMPPSEEILMQNTLWPESQKLYGHGYEIFAVAVNHANTLLASACKASNATHASIILWDLITFKKLSDLCSHNLTVTQIRFSPDDSLLLSVSRDRTWSLFNVQNSEYRRIAFSDKNTGIHSRIIWDCAWTPDSKNFLTGSRDKTIIRWYLNDKNETEIQSKEKIPFDHPVTSLDVHSKVFHENNHYLVCVGLENGNLSLHTIDISSGEWFKIFNFENHNHTSTVNRVRFSPKLDIDENQFKTIHMSSCGQDRMIKLFKIILNLNNGTSYAQSFNSQGKPMVYPYTIAAKWSHWNIAYEWKMNWTFRYTLYGMMTVFPFVWFIDSTVNSPSAKATYKRLKKLEHEKEHEEHRWADISGRYANK</sequence>
<comment type="subcellular location">
    <subcellularLocation>
        <location evidence="2">Cytoplasm</location>
    </subcellularLocation>
    <subcellularLocation>
        <location evidence="1">Nucleus</location>
    </subcellularLocation>
</comment>
<dbReference type="PANTHER" id="PTHR44111">
    <property type="entry name" value="ELONGATOR COMPLEX PROTEIN 2"/>
    <property type="match status" value="1"/>
</dbReference>
<comment type="pathway">
    <text evidence="3">tRNA modification; 5-methoxycarbonylmethyl-2-thiouridine-tRNA biosynthesis.</text>
</comment>
<proteinExistence type="inferred from homology"/>
<feature type="repeat" description="WD" evidence="11">
    <location>
        <begin position="57"/>
        <end position="99"/>
    </location>
</feature>
<dbReference type="PROSITE" id="PS50082">
    <property type="entry name" value="WD_REPEATS_2"/>
    <property type="match status" value="4"/>
</dbReference>
<dbReference type="EMBL" id="NJHN03000105">
    <property type="protein sequence ID" value="KAH9414745.1"/>
    <property type="molecule type" value="Genomic_DNA"/>
</dbReference>
<evidence type="ECO:0000256" key="8">
    <source>
        <dbReference type="ARBA" id="ARBA00022694"/>
    </source>
</evidence>
<evidence type="ECO:0000256" key="5">
    <source>
        <dbReference type="ARBA" id="ARBA00020267"/>
    </source>
</evidence>
<accession>A0ABQ8IWR0</accession>
<keyword evidence="9" id="KW-0677">Repeat</keyword>
<name>A0ABQ8IWR0_DERPT</name>
<feature type="repeat" description="WD" evidence="11">
    <location>
        <begin position="363"/>
        <end position="393"/>
    </location>
</feature>
<comment type="caution">
    <text evidence="12">The sequence shown here is derived from an EMBL/GenBank/DDBJ whole genome shotgun (WGS) entry which is preliminary data.</text>
</comment>
<comment type="similarity">
    <text evidence="4">Belongs to the WD repeat ELP2 family.</text>
</comment>
<evidence type="ECO:0000256" key="6">
    <source>
        <dbReference type="ARBA" id="ARBA00022490"/>
    </source>
</evidence>
<dbReference type="InterPro" id="IPR001680">
    <property type="entry name" value="WD40_rpt"/>
</dbReference>
<feature type="repeat" description="WD" evidence="11">
    <location>
        <begin position="613"/>
        <end position="654"/>
    </location>
</feature>
<dbReference type="InterPro" id="IPR036322">
    <property type="entry name" value="WD40_repeat_dom_sf"/>
</dbReference>
<reference evidence="12 13" key="2">
    <citation type="journal article" date="2022" name="Mol. Biol. Evol.">
        <title>Comparative Genomics Reveals Insights into the Divergent Evolution of Astigmatic Mites and Household Pest Adaptations.</title>
        <authorList>
            <person name="Xiong Q."/>
            <person name="Wan A.T."/>
            <person name="Liu X."/>
            <person name="Fung C.S."/>
            <person name="Xiao X."/>
            <person name="Malainual N."/>
            <person name="Hou J."/>
            <person name="Wang L."/>
            <person name="Wang M."/>
            <person name="Yang K.Y."/>
            <person name="Cui Y."/>
            <person name="Leung E.L."/>
            <person name="Nong W."/>
            <person name="Shin S.K."/>
            <person name="Au S.W."/>
            <person name="Jeong K.Y."/>
            <person name="Chew F.T."/>
            <person name="Hui J.H."/>
            <person name="Leung T.F."/>
            <person name="Tungtrongchitr A."/>
            <person name="Zhong N."/>
            <person name="Liu Z."/>
            <person name="Tsui S.K."/>
        </authorList>
    </citation>
    <scope>NUCLEOTIDE SEQUENCE [LARGE SCALE GENOMIC DNA]</scope>
    <source>
        <strain evidence="12">Derp</strain>
    </source>
</reference>
<dbReference type="Pfam" id="PF00400">
    <property type="entry name" value="WD40"/>
    <property type="match status" value="5"/>
</dbReference>
<dbReference type="PANTHER" id="PTHR44111:SF1">
    <property type="entry name" value="ELONGATOR COMPLEX PROTEIN 2"/>
    <property type="match status" value="1"/>
</dbReference>
<dbReference type="Proteomes" id="UP000887458">
    <property type="component" value="Unassembled WGS sequence"/>
</dbReference>
<keyword evidence="13" id="KW-1185">Reference proteome</keyword>
<keyword evidence="8" id="KW-0819">tRNA processing</keyword>
<evidence type="ECO:0000256" key="2">
    <source>
        <dbReference type="ARBA" id="ARBA00004496"/>
    </source>
</evidence>
<evidence type="ECO:0000256" key="10">
    <source>
        <dbReference type="ARBA" id="ARBA00023242"/>
    </source>
</evidence>
<reference evidence="12 13" key="1">
    <citation type="journal article" date="2018" name="J. Allergy Clin. Immunol.">
        <title>High-quality assembly of Dermatophagoides pteronyssinus genome and transcriptome reveals a wide range of novel allergens.</title>
        <authorList>
            <person name="Liu X.Y."/>
            <person name="Yang K.Y."/>
            <person name="Wang M.Q."/>
            <person name="Kwok J.S."/>
            <person name="Zeng X."/>
            <person name="Yang Z."/>
            <person name="Xiao X.J."/>
            <person name="Lau C.P."/>
            <person name="Li Y."/>
            <person name="Huang Z.M."/>
            <person name="Ba J.G."/>
            <person name="Yim A.K."/>
            <person name="Ouyang C.Y."/>
            <person name="Ngai S.M."/>
            <person name="Chan T.F."/>
            <person name="Leung E.L."/>
            <person name="Liu L."/>
            <person name="Liu Z.G."/>
            <person name="Tsui S.K."/>
        </authorList>
    </citation>
    <scope>NUCLEOTIDE SEQUENCE [LARGE SCALE GENOMIC DNA]</scope>
    <source>
        <strain evidence="12">Derp</strain>
    </source>
</reference>
<evidence type="ECO:0000256" key="9">
    <source>
        <dbReference type="ARBA" id="ARBA00022737"/>
    </source>
</evidence>
<evidence type="ECO:0000256" key="11">
    <source>
        <dbReference type="PROSITE-ProRule" id="PRU00221"/>
    </source>
</evidence>
<evidence type="ECO:0000313" key="13">
    <source>
        <dbReference type="Proteomes" id="UP000887458"/>
    </source>
</evidence>
<evidence type="ECO:0000256" key="3">
    <source>
        <dbReference type="ARBA" id="ARBA00005043"/>
    </source>
</evidence>
<evidence type="ECO:0000256" key="1">
    <source>
        <dbReference type="ARBA" id="ARBA00004123"/>
    </source>
</evidence>
<evidence type="ECO:0000256" key="4">
    <source>
        <dbReference type="ARBA" id="ARBA00005881"/>
    </source>
</evidence>
<feature type="repeat" description="WD" evidence="11">
    <location>
        <begin position="565"/>
        <end position="606"/>
    </location>
</feature>
<evidence type="ECO:0000313" key="12">
    <source>
        <dbReference type="EMBL" id="KAH9414745.1"/>
    </source>
</evidence>
<dbReference type="InterPro" id="IPR015943">
    <property type="entry name" value="WD40/YVTN_repeat-like_dom_sf"/>
</dbReference>